<keyword evidence="2" id="KW-0645">Protease</keyword>
<keyword evidence="2" id="KW-0031">Aminopeptidase</keyword>
<evidence type="ECO:0000313" key="3">
    <source>
        <dbReference type="Proteomes" id="UP000637423"/>
    </source>
</evidence>
<proteinExistence type="predicted"/>
<dbReference type="AlphaFoldDB" id="A0A916UA51"/>
<sequence>MNWYLAVLKKYAEFTGRARRKEYWMFFLFSLIASIVLLIIDKITGTYSAHSGVGLLGGLYGLATLIPGLAVTVRRLHDTGRSGWWILICLIPFIGAIIFIVFLASNGNAADNKYGGDPKQEPEPQAA</sequence>
<protein>
    <submittedName>
        <fullName evidence="2">Aminopeptidase</fullName>
    </submittedName>
</protein>
<gene>
    <name evidence="2" type="ORF">GCM10011396_08300</name>
</gene>
<dbReference type="PANTHER" id="PTHR34980:SF2">
    <property type="entry name" value="INNER MEMBRANE PROTEIN YHAH-RELATED"/>
    <property type="match status" value="1"/>
</dbReference>
<organism evidence="2 3">
    <name type="scientific">Undibacterium terreum</name>
    <dbReference type="NCBI Taxonomy" id="1224302"/>
    <lineage>
        <taxon>Bacteria</taxon>
        <taxon>Pseudomonadati</taxon>
        <taxon>Pseudomonadota</taxon>
        <taxon>Betaproteobacteria</taxon>
        <taxon>Burkholderiales</taxon>
        <taxon>Oxalobacteraceae</taxon>
        <taxon>Undibacterium</taxon>
    </lineage>
</organism>
<dbReference type="RefSeq" id="WP_188564692.1">
    <property type="nucleotide sequence ID" value="NZ_BMED01000001.1"/>
</dbReference>
<dbReference type="InterPro" id="IPR008523">
    <property type="entry name" value="DUF805"/>
</dbReference>
<reference evidence="2" key="2">
    <citation type="submission" date="2020-09" db="EMBL/GenBank/DDBJ databases">
        <authorList>
            <person name="Sun Q."/>
            <person name="Zhou Y."/>
        </authorList>
    </citation>
    <scope>NUCLEOTIDE SEQUENCE</scope>
    <source>
        <strain evidence="2">CGMCC 1.10998</strain>
    </source>
</reference>
<dbReference type="EMBL" id="BMED01000001">
    <property type="protein sequence ID" value="GGC63657.1"/>
    <property type="molecule type" value="Genomic_DNA"/>
</dbReference>
<dbReference type="PANTHER" id="PTHR34980">
    <property type="entry name" value="INNER MEMBRANE PROTEIN-RELATED-RELATED"/>
    <property type="match status" value="1"/>
</dbReference>
<feature type="transmembrane region" description="Helical" evidence="1">
    <location>
        <begin position="23"/>
        <end position="40"/>
    </location>
</feature>
<feature type="transmembrane region" description="Helical" evidence="1">
    <location>
        <begin position="52"/>
        <end position="72"/>
    </location>
</feature>
<accession>A0A916UA51</accession>
<dbReference type="Proteomes" id="UP000637423">
    <property type="component" value="Unassembled WGS sequence"/>
</dbReference>
<dbReference type="GO" id="GO:0005886">
    <property type="term" value="C:plasma membrane"/>
    <property type="evidence" value="ECO:0007669"/>
    <property type="project" value="TreeGrafter"/>
</dbReference>
<comment type="caution">
    <text evidence="2">The sequence shown here is derived from an EMBL/GenBank/DDBJ whole genome shotgun (WGS) entry which is preliminary data.</text>
</comment>
<keyword evidence="2" id="KW-0378">Hydrolase</keyword>
<dbReference type="Pfam" id="PF05656">
    <property type="entry name" value="DUF805"/>
    <property type="match status" value="1"/>
</dbReference>
<keyword evidence="1" id="KW-0472">Membrane</keyword>
<reference evidence="2" key="1">
    <citation type="journal article" date="2014" name="Int. J. Syst. Evol. Microbiol.">
        <title>Complete genome sequence of Corynebacterium casei LMG S-19264T (=DSM 44701T), isolated from a smear-ripened cheese.</title>
        <authorList>
            <consortium name="US DOE Joint Genome Institute (JGI-PGF)"/>
            <person name="Walter F."/>
            <person name="Albersmeier A."/>
            <person name="Kalinowski J."/>
            <person name="Ruckert C."/>
        </authorList>
    </citation>
    <scope>NUCLEOTIDE SEQUENCE</scope>
    <source>
        <strain evidence="2">CGMCC 1.10998</strain>
    </source>
</reference>
<feature type="transmembrane region" description="Helical" evidence="1">
    <location>
        <begin position="84"/>
        <end position="104"/>
    </location>
</feature>
<name>A0A916UA51_9BURK</name>
<keyword evidence="1" id="KW-1133">Transmembrane helix</keyword>
<keyword evidence="1" id="KW-0812">Transmembrane</keyword>
<evidence type="ECO:0000313" key="2">
    <source>
        <dbReference type="EMBL" id="GGC63657.1"/>
    </source>
</evidence>
<dbReference type="GO" id="GO:0004177">
    <property type="term" value="F:aminopeptidase activity"/>
    <property type="evidence" value="ECO:0007669"/>
    <property type="project" value="UniProtKB-KW"/>
</dbReference>
<keyword evidence="3" id="KW-1185">Reference proteome</keyword>
<evidence type="ECO:0000256" key="1">
    <source>
        <dbReference type="SAM" id="Phobius"/>
    </source>
</evidence>